<accession>A0AAV4I3X2</accession>
<evidence type="ECO:0000313" key="6">
    <source>
        <dbReference type="Proteomes" id="UP000762676"/>
    </source>
</evidence>
<name>A0AAV4I3X2_9GAST</name>
<feature type="compositionally biased region" description="Basic and acidic residues" evidence="3">
    <location>
        <begin position="359"/>
        <end position="371"/>
    </location>
</feature>
<feature type="compositionally biased region" description="Basic and acidic residues" evidence="3">
    <location>
        <begin position="462"/>
        <end position="479"/>
    </location>
</feature>
<feature type="region of interest" description="Disordered" evidence="3">
    <location>
        <begin position="317"/>
        <end position="375"/>
    </location>
</feature>
<feature type="region of interest" description="Disordered" evidence="3">
    <location>
        <begin position="590"/>
        <end position="610"/>
    </location>
</feature>
<dbReference type="PANTHER" id="PTHR12349:SF4">
    <property type="entry name" value="ANKYRIN REPEAT AND LEM DOMAIN-CONTAINING PROTEIN 2"/>
    <property type="match status" value="1"/>
</dbReference>
<keyword evidence="2" id="KW-0131">Cell cycle</keyword>
<sequence length="993" mass="109742">MTLWFHCDRVVCSRYTKHDAAQVRDKILELIRGGTCYVPLIRSDTTGPYAKVGTPYSPTSPYRLVPEIEGAVRQEQYHQQQATSPLIGVPFSNAGSNVAPVATPQASPVVVGFNSTGKPGAASQGLRDYRSMRVWAYAGPMSPQEAEDFRREWKCPSKGSNLRESLKVSDGDRGYERFGRSLAEEHKTSWQEYWPFLDAFADLRSPEGLKKMEVFLLKQRVLLLMQTMASWKGGGRLTKKITERAGAQNVIKGTDKAHILDNVESVQLGTTGQELVNKVKCNVKREVFNVTPQEKFKADSCFVRSVAYKVSQQYVLNPDPSDVDRMSDSLKSPHTVSDDDNDKYFSAESSSDSEEEIEDKVTENQGREKSDASNVRIEPVENLGILGTFWSTVGRLRDYLSPKKVNPSPSLKSEIRKSNDSILVNEDCNKSFDKTFSEKSAKSRGPPSEENSVLSSSQADQPRSEAGDELVCEVKKESDIPSSAAQNSKISATLSMSSPQHSLAINYETDKNKNISLSSMSEQNRPIKTVTQSLSVNDQSSLGCDTQLNSAVVTSHSAENSKSVKLLNEKLDGNITSSQWKYRDPKVQILSPERSPTKESSNLVGEDENVDRCLENVSSSVISCQPPTTVSNEDQQEQSQNSKPSPQPALNDSFDTKMNSLCLTLSKFSLHSPTTQLSHPLPTNSDSSCEGITSLTSASPVRSEMEVSEPHILLYVGKLYSQFLSSLSNHGSNGGEQEDVTQMGDHQIPTLILHQGQDGEMIIGDVFLPPQSPLDLAGPVMLEEAHQDAIRGVWVNFVVAFAKSWEARQLCCIDEPVIVKTTVIGMLNDTDKCWTCSDESQSYKNVQTLFFKCKEEEFVTTQSSTVHMRVVRSSSLPCRDIYICGSTPTKVDADVYHTMTLGTRDTICKKDSGLPLTRSWVTKMESRGEEGIDSLPSPSRVLRSSRRVPPPISPLVKSETPSSNKSIYNRGNLSQLTPGRKVDTLPAKQLFSH</sequence>
<feature type="compositionally biased region" description="Low complexity" evidence="3">
    <location>
        <begin position="631"/>
        <end position="642"/>
    </location>
</feature>
<feature type="compositionally biased region" description="Polar residues" evidence="3">
    <location>
        <begin position="480"/>
        <end position="499"/>
    </location>
</feature>
<proteinExistence type="predicted"/>
<feature type="region of interest" description="Disordered" evidence="3">
    <location>
        <begin position="927"/>
        <end position="993"/>
    </location>
</feature>
<feature type="region of interest" description="Disordered" evidence="3">
    <location>
        <begin position="435"/>
        <end position="499"/>
    </location>
</feature>
<dbReference type="Pfam" id="PF24567">
    <property type="entry name" value="ANKLE2_3rd"/>
    <property type="match status" value="1"/>
</dbReference>
<feature type="compositionally biased region" description="Polar residues" evidence="3">
    <location>
        <begin position="449"/>
        <end position="461"/>
    </location>
</feature>
<feature type="region of interest" description="Disordered" evidence="3">
    <location>
        <begin position="623"/>
        <end position="654"/>
    </location>
</feature>
<protein>
    <submittedName>
        <fullName evidence="5">Ankyrin repeat and LEM domain-containing 2</fullName>
    </submittedName>
</protein>
<comment type="caution">
    <text evidence="5">The sequence shown here is derived from an EMBL/GenBank/DDBJ whole genome shotgun (WGS) entry which is preliminary data.</text>
</comment>
<evidence type="ECO:0000259" key="4">
    <source>
        <dbReference type="Pfam" id="PF24567"/>
    </source>
</evidence>
<dbReference type="Proteomes" id="UP000762676">
    <property type="component" value="Unassembled WGS sequence"/>
</dbReference>
<gene>
    <name evidence="5" type="ORF">ElyMa_002924900</name>
</gene>
<dbReference type="EMBL" id="BMAT01006041">
    <property type="protein sequence ID" value="GFS04922.1"/>
    <property type="molecule type" value="Genomic_DNA"/>
</dbReference>
<dbReference type="InterPro" id="IPR056237">
    <property type="entry name" value="ANKLE2_3rd"/>
</dbReference>
<dbReference type="PANTHER" id="PTHR12349">
    <property type="entry name" value="ANKYRIN REPEAT AND LEM DOMAIN-CONTAINING PROTEIN 2"/>
    <property type="match status" value="1"/>
</dbReference>
<evidence type="ECO:0000256" key="3">
    <source>
        <dbReference type="SAM" id="MobiDB-lite"/>
    </source>
</evidence>
<evidence type="ECO:0000313" key="5">
    <source>
        <dbReference type="EMBL" id="GFS04922.1"/>
    </source>
</evidence>
<organism evidence="5 6">
    <name type="scientific">Elysia marginata</name>
    <dbReference type="NCBI Taxonomy" id="1093978"/>
    <lineage>
        <taxon>Eukaryota</taxon>
        <taxon>Metazoa</taxon>
        <taxon>Spiralia</taxon>
        <taxon>Lophotrochozoa</taxon>
        <taxon>Mollusca</taxon>
        <taxon>Gastropoda</taxon>
        <taxon>Heterobranchia</taxon>
        <taxon>Euthyneura</taxon>
        <taxon>Panpulmonata</taxon>
        <taxon>Sacoglossa</taxon>
        <taxon>Placobranchoidea</taxon>
        <taxon>Plakobranchidae</taxon>
        <taxon>Elysia</taxon>
    </lineage>
</organism>
<evidence type="ECO:0000256" key="2">
    <source>
        <dbReference type="ARBA" id="ARBA00023306"/>
    </source>
</evidence>
<feature type="domain" description="ANKLE2 third alpha/beta" evidence="4">
    <location>
        <begin position="129"/>
        <end position="193"/>
    </location>
</feature>
<feature type="compositionally biased region" description="Polar residues" evidence="3">
    <location>
        <begin position="959"/>
        <end position="977"/>
    </location>
</feature>
<keyword evidence="6" id="KW-1185">Reference proteome</keyword>
<keyword evidence="1" id="KW-0040">ANK repeat</keyword>
<evidence type="ECO:0000256" key="1">
    <source>
        <dbReference type="ARBA" id="ARBA00023043"/>
    </source>
</evidence>
<dbReference type="AlphaFoldDB" id="A0AAV4I3X2"/>
<reference evidence="5 6" key="1">
    <citation type="journal article" date="2021" name="Elife">
        <title>Chloroplast acquisition without the gene transfer in kleptoplastic sea slugs, Plakobranchus ocellatus.</title>
        <authorList>
            <person name="Maeda T."/>
            <person name="Takahashi S."/>
            <person name="Yoshida T."/>
            <person name="Shimamura S."/>
            <person name="Takaki Y."/>
            <person name="Nagai Y."/>
            <person name="Toyoda A."/>
            <person name="Suzuki Y."/>
            <person name="Arimoto A."/>
            <person name="Ishii H."/>
            <person name="Satoh N."/>
            <person name="Nishiyama T."/>
            <person name="Hasebe M."/>
            <person name="Maruyama T."/>
            <person name="Minagawa J."/>
            <person name="Obokata J."/>
            <person name="Shigenobu S."/>
        </authorList>
    </citation>
    <scope>NUCLEOTIDE SEQUENCE [LARGE SCALE GENOMIC DNA]</scope>
</reference>